<gene>
    <name evidence="2" type="ORF">TSAR_005970</name>
</gene>
<name>A0A232EVU7_9HYME</name>
<comment type="caution">
    <text evidence="2">The sequence shown here is derived from an EMBL/GenBank/DDBJ whole genome shotgun (WGS) entry which is preliminary data.</text>
</comment>
<organism evidence="2 3">
    <name type="scientific">Trichomalopsis sarcophagae</name>
    <dbReference type="NCBI Taxonomy" id="543379"/>
    <lineage>
        <taxon>Eukaryota</taxon>
        <taxon>Metazoa</taxon>
        <taxon>Ecdysozoa</taxon>
        <taxon>Arthropoda</taxon>
        <taxon>Hexapoda</taxon>
        <taxon>Insecta</taxon>
        <taxon>Pterygota</taxon>
        <taxon>Neoptera</taxon>
        <taxon>Endopterygota</taxon>
        <taxon>Hymenoptera</taxon>
        <taxon>Apocrita</taxon>
        <taxon>Proctotrupomorpha</taxon>
        <taxon>Chalcidoidea</taxon>
        <taxon>Pteromalidae</taxon>
        <taxon>Pteromalinae</taxon>
        <taxon>Trichomalopsis</taxon>
    </lineage>
</organism>
<keyword evidence="1" id="KW-0812">Transmembrane</keyword>
<dbReference type="EMBL" id="NNAY01001949">
    <property type="protein sequence ID" value="OXU22480.1"/>
    <property type="molecule type" value="Genomic_DNA"/>
</dbReference>
<keyword evidence="3" id="KW-1185">Reference proteome</keyword>
<evidence type="ECO:0000313" key="2">
    <source>
        <dbReference type="EMBL" id="OXU22480.1"/>
    </source>
</evidence>
<proteinExistence type="predicted"/>
<keyword evidence="1" id="KW-1133">Transmembrane helix</keyword>
<evidence type="ECO:0000256" key="1">
    <source>
        <dbReference type="SAM" id="Phobius"/>
    </source>
</evidence>
<feature type="transmembrane region" description="Helical" evidence="1">
    <location>
        <begin position="20"/>
        <end position="40"/>
    </location>
</feature>
<sequence>MYISISSHDLKVTKAVDIAFTGHLVFLFSHIINIHIYNTFTYTYIQRKIKGNFAQIAQPDSHFEKYFFSFACFTVIYTCLYL</sequence>
<keyword evidence="1" id="KW-0472">Membrane</keyword>
<reference evidence="2 3" key="1">
    <citation type="journal article" date="2017" name="Curr. Biol.">
        <title>The Evolution of Venom by Co-option of Single-Copy Genes.</title>
        <authorList>
            <person name="Martinson E.O."/>
            <person name="Mrinalini"/>
            <person name="Kelkar Y.D."/>
            <person name="Chang C.H."/>
            <person name="Werren J.H."/>
        </authorList>
    </citation>
    <scope>NUCLEOTIDE SEQUENCE [LARGE SCALE GENOMIC DNA]</scope>
    <source>
        <strain evidence="2 3">Alberta</strain>
        <tissue evidence="2">Whole body</tissue>
    </source>
</reference>
<dbReference type="AlphaFoldDB" id="A0A232EVU7"/>
<protein>
    <submittedName>
        <fullName evidence="2">Uncharacterized protein</fullName>
    </submittedName>
</protein>
<accession>A0A232EVU7</accession>
<dbReference type="Proteomes" id="UP000215335">
    <property type="component" value="Unassembled WGS sequence"/>
</dbReference>
<evidence type="ECO:0000313" key="3">
    <source>
        <dbReference type="Proteomes" id="UP000215335"/>
    </source>
</evidence>